<dbReference type="RefSeq" id="WP_319688482.1">
    <property type="nucleotide sequence ID" value="NZ_JARAWN010000003.1"/>
</dbReference>
<dbReference type="PANTHER" id="PTHR47572">
    <property type="entry name" value="LIPOPROTEIN-RELATED"/>
    <property type="match status" value="1"/>
</dbReference>
<reference evidence="4" key="1">
    <citation type="journal article" date="2023" name="Microb. Genom.">
        <title>Mesoterricola silvestris gen. nov., sp. nov., Mesoterricola sediminis sp. nov., Geothrix oryzae sp. nov., Geothrix edaphica sp. nov., Geothrix rubra sp. nov., and Geothrix limicola sp. nov., six novel members of Acidobacteriota isolated from soils.</title>
        <authorList>
            <person name="Weisberg A.J."/>
            <person name="Pearce E."/>
            <person name="Kramer C.G."/>
            <person name="Chang J.H."/>
            <person name="Clarke C.R."/>
        </authorList>
    </citation>
    <scope>NUCLEOTIDE SEQUENCE</scope>
    <source>
        <strain evidence="4">ND06-05F</strain>
    </source>
</reference>
<evidence type="ECO:0000313" key="4">
    <source>
        <dbReference type="EMBL" id="MDX3128426.1"/>
    </source>
</evidence>
<dbReference type="Gene3D" id="2.120.10.30">
    <property type="entry name" value="TolB, C-terminal domain"/>
    <property type="match status" value="1"/>
</dbReference>
<evidence type="ECO:0000256" key="2">
    <source>
        <dbReference type="ARBA" id="ARBA00022801"/>
    </source>
</evidence>
<comment type="caution">
    <text evidence="4">The sequence shown here is derived from an EMBL/GenBank/DDBJ whole genome shotgun (WGS) entry which is preliminary data.</text>
</comment>
<dbReference type="AlphaFoldDB" id="A0AAJ2UJD0"/>
<name>A0AAJ2UJD0_9ACTN</name>
<organism evidence="4 5">
    <name type="scientific">Streptomyces europaeiscabiei</name>
    <dbReference type="NCBI Taxonomy" id="146819"/>
    <lineage>
        <taxon>Bacteria</taxon>
        <taxon>Bacillati</taxon>
        <taxon>Actinomycetota</taxon>
        <taxon>Actinomycetes</taxon>
        <taxon>Kitasatosporales</taxon>
        <taxon>Streptomycetaceae</taxon>
        <taxon>Streptomyces</taxon>
    </lineage>
</organism>
<comment type="similarity">
    <text evidence="1">Belongs to the SMP-30/CGR1 family.</text>
</comment>
<evidence type="ECO:0000259" key="3">
    <source>
        <dbReference type="Pfam" id="PF08450"/>
    </source>
</evidence>
<dbReference type="Pfam" id="PF08450">
    <property type="entry name" value="SGL"/>
    <property type="match status" value="1"/>
</dbReference>
<sequence>MKRKAKIVLGGLGVPESLRWHEGALWFSDLAHGTVHRWDEVGRLDTVCEVPGRAGGLGWLPDGRLLVVSMDGGCVYRLEPDGELVEHADLRKIAGGPVNDMLVDARGRAYVGNFGFDYYTFDRENPNSRLYEPPGPPKAPIACFGPDGDLLGLSEPLLFPNGLLLSQDGTTLIAAETLGLRITAFPVRPDGTLGAPRPWGSLVSPLLWRLVNDGGPAGRVTRKISALLDHPQIAKRSASPIAPDGLAWDRDGRTVWAANALRGECVRVAERGLILDRVATSQHTLSCLVAGDDGRTLFAATVPTVDPVHAAELDDGRIEVFPL</sequence>
<dbReference type="PANTHER" id="PTHR47572:SF4">
    <property type="entry name" value="LACTONASE DRP35"/>
    <property type="match status" value="1"/>
</dbReference>
<proteinExistence type="inferred from homology"/>
<evidence type="ECO:0000313" key="5">
    <source>
        <dbReference type="Proteomes" id="UP001273589"/>
    </source>
</evidence>
<dbReference type="InterPro" id="IPR051262">
    <property type="entry name" value="SMP-30/CGR1_Lactonase"/>
</dbReference>
<dbReference type="InterPro" id="IPR013658">
    <property type="entry name" value="SGL"/>
</dbReference>
<dbReference type="EMBL" id="JARAWN010000003">
    <property type="protein sequence ID" value="MDX3128426.1"/>
    <property type="molecule type" value="Genomic_DNA"/>
</dbReference>
<evidence type="ECO:0000256" key="1">
    <source>
        <dbReference type="ARBA" id="ARBA00008853"/>
    </source>
</evidence>
<keyword evidence="2" id="KW-0378">Hydrolase</keyword>
<feature type="domain" description="SMP-30/Gluconolactonase/LRE-like region" evidence="3">
    <location>
        <begin position="14"/>
        <end position="301"/>
    </location>
</feature>
<dbReference type="SUPFAM" id="SSF63829">
    <property type="entry name" value="Calcium-dependent phosphotriesterase"/>
    <property type="match status" value="1"/>
</dbReference>
<dbReference type="GO" id="GO:0016787">
    <property type="term" value="F:hydrolase activity"/>
    <property type="evidence" value="ECO:0007669"/>
    <property type="project" value="UniProtKB-KW"/>
</dbReference>
<dbReference type="Proteomes" id="UP001273589">
    <property type="component" value="Unassembled WGS sequence"/>
</dbReference>
<gene>
    <name evidence="4" type="ORF">PV367_01090</name>
</gene>
<dbReference type="InterPro" id="IPR011042">
    <property type="entry name" value="6-blade_b-propeller_TolB-like"/>
</dbReference>
<protein>
    <submittedName>
        <fullName evidence="4">SMP-30/gluconolactonase/LRE family protein</fullName>
    </submittedName>
</protein>
<accession>A0AAJ2UJD0</accession>